<dbReference type="GO" id="GO:0006506">
    <property type="term" value="P:GPI anchor biosynthetic process"/>
    <property type="evidence" value="ECO:0007669"/>
    <property type="project" value="TreeGrafter"/>
</dbReference>
<dbReference type="InterPro" id="IPR005135">
    <property type="entry name" value="Endo/exonuclease/phosphatase"/>
</dbReference>
<dbReference type="GO" id="GO:0016020">
    <property type="term" value="C:membrane"/>
    <property type="evidence" value="ECO:0007669"/>
    <property type="project" value="GOC"/>
</dbReference>
<dbReference type="OrthoDB" id="9813425at2"/>
<evidence type="ECO:0000313" key="2">
    <source>
        <dbReference type="EMBL" id="PWE53844.1"/>
    </source>
</evidence>
<dbReference type="AlphaFoldDB" id="A0A2U2DKL7"/>
<sequence length="259" mass="27924">MSSQDRAGDPPLKILTYNVHSCVGTDRRHDPARIAEVISASGADIIGLQELDVGRRRTGSVDQAHAIASALRMQAHFHPAIHVEEEKYGDAILTALPVRMIKADGLPSIGEPRGAIWVEVTAGDRTLQVINTHLGLRRRERLQQVAALLGPAWLAHPDCLGKPTILMGDFNSVPSSLAYRTLTLGLRDAGLPGPKPRPTFPSRYPLLRLDYIFLSGDLASRGIHLPADPLSRRASDHLPLLATVEFTAESHGGGTNSGS</sequence>
<dbReference type="Pfam" id="PF03372">
    <property type="entry name" value="Exo_endo_phos"/>
    <property type="match status" value="1"/>
</dbReference>
<dbReference type="InterPro" id="IPR036691">
    <property type="entry name" value="Endo/exonu/phosph_ase_sf"/>
</dbReference>
<dbReference type="SUPFAM" id="SSF56219">
    <property type="entry name" value="DNase I-like"/>
    <property type="match status" value="1"/>
</dbReference>
<feature type="domain" description="Endonuclease/exonuclease/phosphatase" evidence="1">
    <location>
        <begin position="15"/>
        <end position="237"/>
    </location>
</feature>
<dbReference type="PANTHER" id="PTHR14859">
    <property type="entry name" value="CALCOFLUOR WHITE HYPERSENSITIVE PROTEIN PRECURSOR"/>
    <property type="match status" value="1"/>
</dbReference>
<keyword evidence="2" id="KW-0255">Endonuclease</keyword>
<keyword evidence="2" id="KW-0540">Nuclease</keyword>
<evidence type="ECO:0000313" key="3">
    <source>
        <dbReference type="Proteomes" id="UP000245252"/>
    </source>
</evidence>
<reference evidence="2 3" key="1">
    <citation type="submission" date="2018-05" db="EMBL/GenBank/DDBJ databases">
        <title>The draft genome of strain NS-104.</title>
        <authorList>
            <person name="Hang P."/>
            <person name="Jiang J."/>
        </authorList>
    </citation>
    <scope>NUCLEOTIDE SEQUENCE [LARGE SCALE GENOMIC DNA]</scope>
    <source>
        <strain evidence="2 3">NS-104</strain>
    </source>
</reference>
<evidence type="ECO:0000259" key="1">
    <source>
        <dbReference type="Pfam" id="PF03372"/>
    </source>
</evidence>
<dbReference type="InterPro" id="IPR051916">
    <property type="entry name" value="GPI-anchor_lipid_remodeler"/>
</dbReference>
<name>A0A2U2DKL7_9HYPH</name>
<dbReference type="GO" id="GO:0004519">
    <property type="term" value="F:endonuclease activity"/>
    <property type="evidence" value="ECO:0007669"/>
    <property type="project" value="UniProtKB-KW"/>
</dbReference>
<keyword evidence="2" id="KW-0378">Hydrolase</keyword>
<organism evidence="2 3">
    <name type="scientific">Metarhizobium album</name>
    <dbReference type="NCBI Taxonomy" id="2182425"/>
    <lineage>
        <taxon>Bacteria</taxon>
        <taxon>Pseudomonadati</taxon>
        <taxon>Pseudomonadota</taxon>
        <taxon>Alphaproteobacteria</taxon>
        <taxon>Hyphomicrobiales</taxon>
        <taxon>Rhizobiaceae</taxon>
        <taxon>Metarhizobium</taxon>
    </lineage>
</organism>
<dbReference type="PANTHER" id="PTHR14859:SF15">
    <property type="entry name" value="ENDONUCLEASE_EXONUCLEASE_PHOSPHATASE DOMAIN-CONTAINING PROTEIN"/>
    <property type="match status" value="1"/>
</dbReference>
<keyword evidence="3" id="KW-1185">Reference proteome</keyword>
<dbReference type="Proteomes" id="UP000245252">
    <property type="component" value="Unassembled WGS sequence"/>
</dbReference>
<dbReference type="RefSeq" id="WP_109460640.1">
    <property type="nucleotide sequence ID" value="NZ_QFBC01000013.1"/>
</dbReference>
<gene>
    <name evidence="2" type="ORF">DEM27_23260</name>
</gene>
<protein>
    <submittedName>
        <fullName evidence="2">Endonuclease</fullName>
    </submittedName>
</protein>
<dbReference type="Gene3D" id="3.60.10.10">
    <property type="entry name" value="Endonuclease/exonuclease/phosphatase"/>
    <property type="match status" value="1"/>
</dbReference>
<accession>A0A2U2DKL7</accession>
<dbReference type="EMBL" id="QFBC01000013">
    <property type="protein sequence ID" value="PWE53844.1"/>
    <property type="molecule type" value="Genomic_DNA"/>
</dbReference>
<proteinExistence type="predicted"/>
<comment type="caution">
    <text evidence="2">The sequence shown here is derived from an EMBL/GenBank/DDBJ whole genome shotgun (WGS) entry which is preliminary data.</text>
</comment>